<proteinExistence type="predicted"/>
<dbReference type="EMBL" id="JZWT02000042">
    <property type="protein sequence ID" value="MFB6491513.1"/>
    <property type="molecule type" value="Genomic_DNA"/>
</dbReference>
<reference evidence="1" key="1">
    <citation type="submission" date="2024-07" db="EMBL/GenBank/DDBJ databases">
        <title>Metagenome and Metagenome-Assembled Genomes of Archaea from a hot spring from the geothermal field of Los Azufres, Mexico.</title>
        <authorList>
            <person name="Marin-Paredes R."/>
            <person name="Martinez-Romero E."/>
            <person name="Servin-Garciduenas L.E."/>
        </authorList>
    </citation>
    <scope>NUCLEOTIDE SEQUENCE</scope>
</reference>
<dbReference type="Proteomes" id="UP000033636">
    <property type="component" value="Unassembled WGS sequence"/>
</dbReference>
<protein>
    <submittedName>
        <fullName evidence="1">Enolase C-terminal domain-like protein</fullName>
    </submittedName>
</protein>
<evidence type="ECO:0000313" key="1">
    <source>
        <dbReference type="EMBL" id="MFB6491513.1"/>
    </source>
</evidence>
<gene>
    <name evidence="1" type="ORF">TU35_009855</name>
</gene>
<accession>A0ACC6V383</accession>
<organism evidence="1 2">
    <name type="scientific">Thermoproteus sp. AZ2</name>
    <dbReference type="NCBI Taxonomy" id="1609232"/>
    <lineage>
        <taxon>Archaea</taxon>
        <taxon>Thermoproteota</taxon>
        <taxon>Thermoprotei</taxon>
        <taxon>Thermoproteales</taxon>
        <taxon>Thermoproteaceae</taxon>
        <taxon>Thermoproteus</taxon>
    </lineage>
</organism>
<name>A0ACC6V383_9CREN</name>
<evidence type="ECO:0000313" key="2">
    <source>
        <dbReference type="Proteomes" id="UP000033636"/>
    </source>
</evidence>
<sequence>MKISDVRFRTIALPLKNKLLHSAGAHPHFVLTIVEVETTEGLIGYGETGGGGFSLGPFIGYLRRQMIGEDPFNIRRLRWKVASPITATYYNQLLPQLWFPLETALLDIKGRALGRPIHDLVGGAVRTTVEVSAYLFPVEGAETYEDLAKLGLSLVDRYGFKVVKLKAGVYSPPHDADTVKAMAAERPWLRFRIDPNGAWSLAEALYVAREMQRAGVYIEYFEDPVWTMEGMRAFKEATGYPLATNTVVTRFEDIPHAFLKRAVDIVLGDPHWWYGITGFLELSASLWALGLELGMHSPGESGIALAAMLHAAASAPNLAYAIDTHYIHLADDVLKHPLEISNGVLRAPEGPGLGVEVDLNKLDKYETLYRDLGDYPYAGDDVVTIPRRKYRECRCHR</sequence>
<comment type="caution">
    <text evidence="1">The sequence shown here is derived from an EMBL/GenBank/DDBJ whole genome shotgun (WGS) entry which is preliminary data.</text>
</comment>